<comment type="caution">
    <text evidence="1">The sequence shown here is derived from an EMBL/GenBank/DDBJ whole genome shotgun (WGS) entry which is preliminary data.</text>
</comment>
<dbReference type="AlphaFoldDB" id="A0A7J9PLA0"/>
<gene>
    <name evidence="1" type="ORF">HNP94_000992</name>
</gene>
<dbReference type="Proteomes" id="UP000567099">
    <property type="component" value="Unassembled WGS sequence"/>
</dbReference>
<dbReference type="RefSeq" id="WP_181504976.1">
    <property type="nucleotide sequence ID" value="NZ_JACDUO010000001.1"/>
</dbReference>
<evidence type="ECO:0000313" key="1">
    <source>
        <dbReference type="EMBL" id="MBA2863992.1"/>
    </source>
</evidence>
<name>A0A7J9PLA0_METMI</name>
<proteinExistence type="predicted"/>
<evidence type="ECO:0000313" key="2">
    <source>
        <dbReference type="Proteomes" id="UP000567099"/>
    </source>
</evidence>
<organism evidence="1 2">
    <name type="scientific">Methanococcus maripaludis</name>
    <name type="common">Methanococcus deltae</name>
    <dbReference type="NCBI Taxonomy" id="39152"/>
    <lineage>
        <taxon>Archaea</taxon>
        <taxon>Methanobacteriati</taxon>
        <taxon>Methanobacteriota</taxon>
        <taxon>Methanomada group</taxon>
        <taxon>Methanococci</taxon>
        <taxon>Methanococcales</taxon>
        <taxon>Methanococcaceae</taxon>
        <taxon>Methanococcus</taxon>
    </lineage>
</organism>
<protein>
    <submittedName>
        <fullName evidence="1">Uncharacterized protein</fullName>
    </submittedName>
</protein>
<dbReference type="EMBL" id="JACDUO010000001">
    <property type="protein sequence ID" value="MBA2863992.1"/>
    <property type="molecule type" value="Genomic_DNA"/>
</dbReference>
<accession>A0A7J9PLA0</accession>
<reference evidence="1 2" key="1">
    <citation type="submission" date="2020-07" db="EMBL/GenBank/DDBJ databases">
        <title>Genomic Encyclopedia of Type Strains, Phase IV (KMG-V): Genome sequencing to study the core and pangenomes of soil and plant-associated prokaryotes.</title>
        <authorList>
            <person name="Whitman W."/>
        </authorList>
    </citation>
    <scope>NUCLEOTIDE SEQUENCE [LARGE SCALE GENOMIC DNA]</scope>
    <source>
        <strain evidence="1 2">C13</strain>
    </source>
</reference>
<sequence length="890" mass="96685">MANSATAWASRAAFVKAKEGGGSNSEIRDRYNQIKSESENNSSVIEDSSTKAIAKAIDTRNSYVGMNILDAKQKSKGRYNFSYDSEGRVTGVYSKEGKTLAGSGVHAAEAVKTYNDPSSGFYNPKAYSIAEQKKDNKIKAVSKEYEKLQNYRTISPNDYKREYVGDKVVFKTVANAKNGTPGDVVVGVYNAYGVEEKNGVILVNPEAAVRKNEWAGITYHDSTIGQNVTISGINNTAKEYYLETKNQSKKEETNITNISADVLTNLKSMPKTVSVETISDEKNIPQSLMQVTKSEERKLEFLPDGSYREVIVDNSKPLSGQAAFEKALNEKPVLLKETNSNVTLGDIYSMGEKVTESISNSNMTAIVHGKQGTVKKEGPVSQNVKDFIGSSVGSLVGMVGVIAGAEAAVKAAKSEKSLDPIGYLGAEVALGVGIGASKVLATPFEAAAGSLTAKQLGENVAFVAAPSIIKGLGKAVPKIDVPTEVKTNVNSKVISEIVKGSDGKPVPQMDWLNENTVKVTPTEVTGTIKKVNMIDNLKEMIDSKPVEVRDSSYADVSKNIKEISHVRLLDKGIAEYASEPAPKGTVKIEIPTSYDIADVNRALEVELNLKDTGVKTVPESVKRVYPELPNGQTINIQIASKIIEVPEIKAVSEINIDVPEGLISKVDTSFEGFTSKEIKGYKNTMRSNTGEAKTISKTVQKQLGFDALSKSQLKYLNEHPEFVYEIAKMTKAERGNYRGNWDKLISDLESKQVFGQFDIINNENHFSNTIKPDELNAAMKYSVGGLEQVGQILGTDPALAQLVKSMTKGSTGKSTKEFTGNFKDSYVNNNFKINGYDPFGKKNIFGNEGVIPNFDVKIVFDQAQGSVMALGRTFADVGGIYSELYLKYLK</sequence>